<evidence type="ECO:0000313" key="3">
    <source>
        <dbReference type="EMBL" id="THU96738.1"/>
    </source>
</evidence>
<dbReference type="Pfam" id="PF00650">
    <property type="entry name" value="CRAL_TRIO"/>
    <property type="match status" value="1"/>
</dbReference>
<dbReference type="OrthoDB" id="75724at2759"/>
<protein>
    <submittedName>
        <fullName evidence="3">CRAL/TRIO domain-containing protein</fullName>
    </submittedName>
</protein>
<proteinExistence type="predicted"/>
<dbReference type="PANTHER" id="PTHR46590">
    <property type="entry name" value="PHOSPHATIDYLINOSITOL TRANSFER PROTEIN CSR1-RELATED"/>
    <property type="match status" value="1"/>
</dbReference>
<dbReference type="AlphaFoldDB" id="A0A4S8M4P7"/>
<name>A0A4S8M4P7_DENBC</name>
<dbReference type="PROSITE" id="PS50191">
    <property type="entry name" value="CRAL_TRIO"/>
    <property type="match status" value="1"/>
</dbReference>
<feature type="transmembrane region" description="Helical" evidence="1">
    <location>
        <begin position="360"/>
        <end position="377"/>
    </location>
</feature>
<sequence>MDIRSLLQANCDKLLTQYHSNLETVLELQSTLIEDVLPSVADELNLDSEQMEWAREWLQDTQAIFQMLRREKFTRSFAMESVRKNIAWRSNCLWPPKPVVSTAKEQLRCLPDVCDPLGRPILIVEAMAFNDSSEIRQQQHFLIQIMEQFRLHLRHLNDSHEGPSPSLQFIVLLDLKEVSMKSVSLELLSWFSKEVTPRFPGMLAAVFMVNYSWTHSQMWSLVSRLIPARARSRVFFPSQKELTGYFTPSSLPKDYGGTLPPLRFLDDPLHTLPGNHVHLPESASKNRQIEMPTPTTPARKTRSNARHLISPTNILNPFFGYPVTASQQSNSLSLHHGRRRKRDLFRTLLKLFWRRWNRPINVFLWFIAYVVALRMWYRRWILQSSAAWEVLHIMWDTRLTP</sequence>
<gene>
    <name evidence="3" type="ORF">K435DRAFT_722558</name>
</gene>
<dbReference type="CDD" id="cd00170">
    <property type="entry name" value="SEC14"/>
    <property type="match status" value="1"/>
</dbReference>
<feature type="domain" description="CRAL-TRIO" evidence="2">
    <location>
        <begin position="97"/>
        <end position="263"/>
    </location>
</feature>
<accession>A0A4S8M4P7</accession>
<keyword evidence="1" id="KW-0812">Transmembrane</keyword>
<dbReference type="SUPFAM" id="SSF52087">
    <property type="entry name" value="CRAL/TRIO domain"/>
    <property type="match status" value="1"/>
</dbReference>
<dbReference type="InterPro" id="IPR052432">
    <property type="entry name" value="PITP/CRAL-TRIO"/>
</dbReference>
<evidence type="ECO:0000256" key="1">
    <source>
        <dbReference type="SAM" id="Phobius"/>
    </source>
</evidence>
<dbReference type="InterPro" id="IPR036865">
    <property type="entry name" value="CRAL-TRIO_dom_sf"/>
</dbReference>
<dbReference type="Gene3D" id="3.40.525.10">
    <property type="entry name" value="CRAL-TRIO lipid binding domain"/>
    <property type="match status" value="1"/>
</dbReference>
<keyword evidence="1" id="KW-0472">Membrane</keyword>
<keyword evidence="4" id="KW-1185">Reference proteome</keyword>
<dbReference type="Proteomes" id="UP000297245">
    <property type="component" value="Unassembled WGS sequence"/>
</dbReference>
<dbReference type="PANTHER" id="PTHR46590:SF4">
    <property type="entry name" value="CRAL-TRIO DOMAIN-CONTAINING PROTEIN"/>
    <property type="match status" value="1"/>
</dbReference>
<reference evidence="3 4" key="1">
    <citation type="journal article" date="2019" name="Nat. Ecol. Evol.">
        <title>Megaphylogeny resolves global patterns of mushroom evolution.</title>
        <authorList>
            <person name="Varga T."/>
            <person name="Krizsan K."/>
            <person name="Foldi C."/>
            <person name="Dima B."/>
            <person name="Sanchez-Garcia M."/>
            <person name="Sanchez-Ramirez S."/>
            <person name="Szollosi G.J."/>
            <person name="Szarkandi J.G."/>
            <person name="Papp V."/>
            <person name="Albert L."/>
            <person name="Andreopoulos W."/>
            <person name="Angelini C."/>
            <person name="Antonin V."/>
            <person name="Barry K.W."/>
            <person name="Bougher N.L."/>
            <person name="Buchanan P."/>
            <person name="Buyck B."/>
            <person name="Bense V."/>
            <person name="Catcheside P."/>
            <person name="Chovatia M."/>
            <person name="Cooper J."/>
            <person name="Damon W."/>
            <person name="Desjardin D."/>
            <person name="Finy P."/>
            <person name="Geml J."/>
            <person name="Haridas S."/>
            <person name="Hughes K."/>
            <person name="Justo A."/>
            <person name="Karasinski D."/>
            <person name="Kautmanova I."/>
            <person name="Kiss B."/>
            <person name="Kocsube S."/>
            <person name="Kotiranta H."/>
            <person name="LaButti K.M."/>
            <person name="Lechner B.E."/>
            <person name="Liimatainen K."/>
            <person name="Lipzen A."/>
            <person name="Lukacs Z."/>
            <person name="Mihaltcheva S."/>
            <person name="Morgado L.N."/>
            <person name="Niskanen T."/>
            <person name="Noordeloos M.E."/>
            <person name="Ohm R.A."/>
            <person name="Ortiz-Santana B."/>
            <person name="Ovrebo C."/>
            <person name="Racz N."/>
            <person name="Riley R."/>
            <person name="Savchenko A."/>
            <person name="Shiryaev A."/>
            <person name="Soop K."/>
            <person name="Spirin V."/>
            <person name="Szebenyi C."/>
            <person name="Tomsovsky M."/>
            <person name="Tulloss R.E."/>
            <person name="Uehling J."/>
            <person name="Grigoriev I.V."/>
            <person name="Vagvolgyi C."/>
            <person name="Papp T."/>
            <person name="Martin F.M."/>
            <person name="Miettinen O."/>
            <person name="Hibbett D.S."/>
            <person name="Nagy L.G."/>
        </authorList>
    </citation>
    <scope>NUCLEOTIDE SEQUENCE [LARGE SCALE GENOMIC DNA]</scope>
    <source>
        <strain evidence="3 4">CBS 962.96</strain>
    </source>
</reference>
<evidence type="ECO:0000313" key="4">
    <source>
        <dbReference type="Proteomes" id="UP000297245"/>
    </source>
</evidence>
<dbReference type="SMART" id="SM00516">
    <property type="entry name" value="SEC14"/>
    <property type="match status" value="1"/>
</dbReference>
<keyword evidence="1" id="KW-1133">Transmembrane helix</keyword>
<dbReference type="EMBL" id="ML179169">
    <property type="protein sequence ID" value="THU96738.1"/>
    <property type="molecule type" value="Genomic_DNA"/>
</dbReference>
<evidence type="ECO:0000259" key="2">
    <source>
        <dbReference type="PROSITE" id="PS50191"/>
    </source>
</evidence>
<dbReference type="InterPro" id="IPR001251">
    <property type="entry name" value="CRAL-TRIO_dom"/>
</dbReference>
<organism evidence="3 4">
    <name type="scientific">Dendrothele bispora (strain CBS 962.96)</name>
    <dbReference type="NCBI Taxonomy" id="1314807"/>
    <lineage>
        <taxon>Eukaryota</taxon>
        <taxon>Fungi</taxon>
        <taxon>Dikarya</taxon>
        <taxon>Basidiomycota</taxon>
        <taxon>Agaricomycotina</taxon>
        <taxon>Agaricomycetes</taxon>
        <taxon>Agaricomycetidae</taxon>
        <taxon>Agaricales</taxon>
        <taxon>Agaricales incertae sedis</taxon>
        <taxon>Dendrothele</taxon>
    </lineage>
</organism>